<dbReference type="EMBL" id="CP019791">
    <property type="protein sequence ID" value="AQT67483.1"/>
    <property type="molecule type" value="Genomic_DNA"/>
</dbReference>
<dbReference type="KEGG" id="alus:STSP2_00630"/>
<dbReference type="RefSeq" id="WP_146659749.1">
    <property type="nucleotide sequence ID" value="NZ_CP019791.1"/>
</dbReference>
<keyword evidence="3" id="KW-1185">Reference proteome</keyword>
<dbReference type="InterPro" id="IPR011989">
    <property type="entry name" value="ARM-like"/>
</dbReference>
<dbReference type="AlphaFoldDB" id="A0A1U9NHT3"/>
<proteinExistence type="predicted"/>
<dbReference type="Proteomes" id="UP000189674">
    <property type="component" value="Chromosome"/>
</dbReference>
<feature type="signal peptide" evidence="1">
    <location>
        <begin position="1"/>
        <end position="24"/>
    </location>
</feature>
<organism evidence="2 3">
    <name type="scientific">Anaerohalosphaera lusitana</name>
    <dbReference type="NCBI Taxonomy" id="1936003"/>
    <lineage>
        <taxon>Bacteria</taxon>
        <taxon>Pseudomonadati</taxon>
        <taxon>Planctomycetota</taxon>
        <taxon>Phycisphaerae</taxon>
        <taxon>Sedimentisphaerales</taxon>
        <taxon>Anaerohalosphaeraceae</taxon>
        <taxon>Anaerohalosphaera</taxon>
    </lineage>
</organism>
<keyword evidence="1" id="KW-0732">Signal</keyword>
<dbReference type="Pfam" id="PF13646">
    <property type="entry name" value="HEAT_2"/>
    <property type="match status" value="1"/>
</dbReference>
<dbReference type="InterPro" id="IPR016024">
    <property type="entry name" value="ARM-type_fold"/>
</dbReference>
<evidence type="ECO:0000313" key="3">
    <source>
        <dbReference type="Proteomes" id="UP000189674"/>
    </source>
</evidence>
<feature type="chain" id="PRO_5010692723" evidence="1">
    <location>
        <begin position="25"/>
        <end position="542"/>
    </location>
</feature>
<evidence type="ECO:0000313" key="2">
    <source>
        <dbReference type="EMBL" id="AQT67483.1"/>
    </source>
</evidence>
<name>A0A1U9NHT3_9BACT</name>
<accession>A0A1U9NHT3</accession>
<dbReference type="STRING" id="1936003.STSP2_00630"/>
<dbReference type="Gene3D" id="1.25.10.10">
    <property type="entry name" value="Leucine-rich Repeat Variant"/>
    <property type="match status" value="1"/>
</dbReference>
<protein>
    <submittedName>
        <fullName evidence="2">Putative oxidoreductase/HEAT repeat-containing protein</fullName>
    </submittedName>
</protein>
<sequence length="542" mass="60642" precursor="true">MYSKLIRLFVLFFIIFATPNTLHAQQAQTERSTDTANSEQILKSSLAVRIKMLSLSSENGPRLKKTFDGQTSFSLPEDISYDSEWLYLGPYKMLIPSAKCLTTRFQTWSGSSMSHMTKMEFAGKYELMITLHTAQCDSDAFKEAVIKEIEQSELPQSRKKQLLEFARSQAIPQTDYELYTMLQSRDFSSIDAENDSLENLLLNYSLAVFKTSYMGARPNSKLYKIETPHLKGAYGFLTGLKALSGGQLWDDQHRLKINLRALEDANDSVRTAVKKDWPIIRNLLASIQTHDSDHPAADMVQQAKKYLKSEPWLAAILLHSAQHYGFNKDDNSFSDDFPRKLWRSTVIETTTQLINSLKDDAAKFHAAAALASLNGRIRDIAAESIDNIQPLATVAAHPDPDVSAMALEAIANLKIAAPALSVELLNNLENHQNVKVRAASAKARAGLSVDNQLRTKITDALCASVKDENPQVREIAIMSLLEFGTVNEKVRQTLEAAKRDDPNKDVRIAASNALLNIDIKNDSDPDKKKIFEKMLKAIRSTE</sequence>
<gene>
    <name evidence="2" type="ORF">STSP2_00630</name>
</gene>
<reference evidence="3" key="1">
    <citation type="submission" date="2017-02" db="EMBL/GenBank/DDBJ databases">
        <title>Comparative genomics and description of representatives of a novel lineage of planctomycetes thriving in anoxic sediments.</title>
        <authorList>
            <person name="Spring S."/>
            <person name="Bunk B."/>
            <person name="Sproer C."/>
        </authorList>
    </citation>
    <scope>NUCLEOTIDE SEQUENCE [LARGE SCALE GENOMIC DNA]</scope>
    <source>
        <strain evidence="3">ST-NAGAB-D1</strain>
    </source>
</reference>
<dbReference type="SUPFAM" id="SSF48371">
    <property type="entry name" value="ARM repeat"/>
    <property type="match status" value="1"/>
</dbReference>
<evidence type="ECO:0000256" key="1">
    <source>
        <dbReference type="SAM" id="SignalP"/>
    </source>
</evidence>